<dbReference type="GeneID" id="85369550"/>
<dbReference type="EMBL" id="MOPA01000001">
    <property type="protein sequence ID" value="KAK1547395.1"/>
    <property type="molecule type" value="Genomic_DNA"/>
</dbReference>
<dbReference type="Proteomes" id="UP001241169">
    <property type="component" value="Unassembled WGS sequence"/>
</dbReference>
<evidence type="ECO:0000313" key="1">
    <source>
        <dbReference type="EMBL" id="KAK1547395.1"/>
    </source>
</evidence>
<reference evidence="1 2" key="1">
    <citation type="submission" date="2016-10" db="EMBL/GenBank/DDBJ databases">
        <title>The genome sequence of Colletotrichum fioriniae PJ7.</title>
        <authorList>
            <person name="Baroncelli R."/>
        </authorList>
    </citation>
    <scope>NUCLEOTIDE SEQUENCE [LARGE SCALE GENOMIC DNA]</scope>
    <source>
        <strain evidence="1 2">IMI 384185</strain>
    </source>
</reference>
<accession>A0ABQ9T6L0</accession>
<proteinExistence type="predicted"/>
<dbReference type="RefSeq" id="XP_060356508.1">
    <property type="nucleotide sequence ID" value="XM_060485651.1"/>
</dbReference>
<gene>
    <name evidence="1" type="ORF">CPAR01_01362</name>
</gene>
<sequence length="159" mass="17727">MQPRNLPAGPARQMGFYGSDKVGPGAVLCVANPSIRDYTVQRCFVRWGGGGEADDGPASTPACFRSCSVDQGHSPEKRQERDAQLYASNRIPGALDEDLWNLHSFRYERDSPFADKQCGLQRRRLPCRHGEGLMLFARNTLLTRALIVQQIVPCHQDPE</sequence>
<name>A0ABQ9T6L0_9PEZI</name>
<comment type="caution">
    <text evidence="1">The sequence shown here is derived from an EMBL/GenBank/DDBJ whole genome shotgun (WGS) entry which is preliminary data.</text>
</comment>
<keyword evidence="2" id="KW-1185">Reference proteome</keyword>
<organism evidence="1 2">
    <name type="scientific">Colletotrichum paranaense</name>
    <dbReference type="NCBI Taxonomy" id="1914294"/>
    <lineage>
        <taxon>Eukaryota</taxon>
        <taxon>Fungi</taxon>
        <taxon>Dikarya</taxon>
        <taxon>Ascomycota</taxon>
        <taxon>Pezizomycotina</taxon>
        <taxon>Sordariomycetes</taxon>
        <taxon>Hypocreomycetidae</taxon>
        <taxon>Glomerellales</taxon>
        <taxon>Glomerellaceae</taxon>
        <taxon>Colletotrichum</taxon>
        <taxon>Colletotrichum acutatum species complex</taxon>
    </lineage>
</organism>
<protein>
    <submittedName>
        <fullName evidence="1">Uncharacterized protein</fullName>
    </submittedName>
</protein>
<evidence type="ECO:0000313" key="2">
    <source>
        <dbReference type="Proteomes" id="UP001241169"/>
    </source>
</evidence>